<feature type="non-terminal residue" evidence="3">
    <location>
        <position position="75"/>
    </location>
</feature>
<dbReference type="InterPro" id="IPR011006">
    <property type="entry name" value="CheY-like_superfamily"/>
</dbReference>
<keyword evidence="4" id="KW-1185">Reference proteome</keyword>
<dbReference type="Proteomes" id="UP001600165">
    <property type="component" value="Unassembled WGS sequence"/>
</dbReference>
<dbReference type="SUPFAM" id="SSF52172">
    <property type="entry name" value="CheY-like"/>
    <property type="match status" value="1"/>
</dbReference>
<accession>A0ABW6IA56</accession>
<evidence type="ECO:0000313" key="4">
    <source>
        <dbReference type="Proteomes" id="UP001600165"/>
    </source>
</evidence>
<evidence type="ECO:0000313" key="3">
    <source>
        <dbReference type="EMBL" id="MFE4104677.1"/>
    </source>
</evidence>
<proteinExistence type="predicted"/>
<comment type="caution">
    <text evidence="1">Lacks conserved residue(s) required for the propagation of feature annotation.</text>
</comment>
<comment type="caution">
    <text evidence="3">The sequence shown here is derived from an EMBL/GenBank/DDBJ whole genome shotgun (WGS) entry which is preliminary data.</text>
</comment>
<evidence type="ECO:0000256" key="1">
    <source>
        <dbReference type="PROSITE-ProRule" id="PRU00169"/>
    </source>
</evidence>
<reference evidence="3 4" key="1">
    <citation type="submission" date="2024-10" db="EMBL/GenBank/DDBJ databases">
        <authorList>
            <person name="Ratan Roy A."/>
            <person name="Morales Sandoval P.H."/>
            <person name="De Los Santos Villalobos S."/>
            <person name="Chakraborty S."/>
            <person name="Mukherjee J."/>
        </authorList>
    </citation>
    <scope>NUCLEOTIDE SEQUENCE [LARGE SCALE GENOMIC DNA]</scope>
    <source>
        <strain evidence="3 4">S1</strain>
    </source>
</reference>
<feature type="domain" description="Response regulatory" evidence="2">
    <location>
        <begin position="7"/>
        <end position="75"/>
    </location>
</feature>
<dbReference type="InterPro" id="IPR001789">
    <property type="entry name" value="Sig_transdc_resp-reg_receiver"/>
</dbReference>
<dbReference type="Gene3D" id="3.40.50.2300">
    <property type="match status" value="1"/>
</dbReference>
<organism evidence="3 4">
    <name type="scientific">Almyronema epifaneia S1</name>
    <dbReference type="NCBI Taxonomy" id="2991925"/>
    <lineage>
        <taxon>Bacteria</taxon>
        <taxon>Bacillati</taxon>
        <taxon>Cyanobacteriota</taxon>
        <taxon>Cyanophyceae</taxon>
        <taxon>Nodosilineales</taxon>
        <taxon>Nodosilineaceae</taxon>
        <taxon>Almyronema</taxon>
        <taxon>Almyronema epifaneia</taxon>
    </lineage>
</organism>
<name>A0ABW6IA56_9CYAN</name>
<dbReference type="EMBL" id="JBHZOL010000001">
    <property type="protein sequence ID" value="MFE4104677.1"/>
    <property type="molecule type" value="Genomic_DNA"/>
</dbReference>
<sequence>MSHLHRAVLVVDISAQNGNSQEDWWSNSLLTEAVLVVSESAEAIALCQSQPIDAILLKLNLQDISGLDCIEQFQQ</sequence>
<gene>
    <name evidence="3" type="ORF">ACFVKH_00210</name>
</gene>
<dbReference type="PROSITE" id="PS50110">
    <property type="entry name" value="RESPONSE_REGULATORY"/>
    <property type="match status" value="1"/>
</dbReference>
<protein>
    <recommendedName>
        <fullName evidence="2">Response regulatory domain-containing protein</fullName>
    </recommendedName>
</protein>
<evidence type="ECO:0000259" key="2">
    <source>
        <dbReference type="PROSITE" id="PS50110"/>
    </source>
</evidence>